<evidence type="ECO:0000259" key="6">
    <source>
        <dbReference type="Pfam" id="PF07733"/>
    </source>
</evidence>
<evidence type="ECO:0000313" key="9">
    <source>
        <dbReference type="Proteomes" id="UP000260758"/>
    </source>
</evidence>
<gene>
    <name evidence="8" type="ORF">DXB99_02355</name>
</gene>
<feature type="domain" description="Bacterial DNA polymerase III alpha subunit NTPase" evidence="6">
    <location>
        <begin position="1"/>
        <end position="194"/>
    </location>
</feature>
<dbReference type="InterPro" id="IPR004805">
    <property type="entry name" value="DnaE2/DnaE/PolC"/>
</dbReference>
<dbReference type="EMBL" id="QSTP01000001">
    <property type="protein sequence ID" value="RGM75382.1"/>
    <property type="molecule type" value="Genomic_DNA"/>
</dbReference>
<evidence type="ECO:0000256" key="2">
    <source>
        <dbReference type="ARBA" id="ARBA00022695"/>
    </source>
</evidence>
<dbReference type="GO" id="GO:0003887">
    <property type="term" value="F:DNA-directed DNA polymerase activity"/>
    <property type="evidence" value="ECO:0007669"/>
    <property type="project" value="UniProtKB-KW"/>
</dbReference>
<keyword evidence="3" id="KW-0235">DNA replication</keyword>
<evidence type="ECO:0000256" key="1">
    <source>
        <dbReference type="ARBA" id="ARBA00022679"/>
    </source>
</evidence>
<dbReference type="InterPro" id="IPR011708">
    <property type="entry name" value="DNA_pol3_alpha_NTPase_dom"/>
</dbReference>
<feature type="domain" description="DNA polymerase III alpha subunit finger" evidence="7">
    <location>
        <begin position="198"/>
        <end position="370"/>
    </location>
</feature>
<reference evidence="8 9" key="1">
    <citation type="submission" date="2018-08" db="EMBL/GenBank/DDBJ databases">
        <title>A genome reference for cultivated species of the human gut microbiota.</title>
        <authorList>
            <person name="Zou Y."/>
            <person name="Xue W."/>
            <person name="Luo G."/>
        </authorList>
    </citation>
    <scope>NUCLEOTIDE SEQUENCE [LARGE SCALE GENOMIC DNA]</scope>
    <source>
        <strain evidence="8 9">OM07-13</strain>
    </source>
</reference>
<evidence type="ECO:0000256" key="3">
    <source>
        <dbReference type="ARBA" id="ARBA00022705"/>
    </source>
</evidence>
<dbReference type="InterPro" id="IPR040982">
    <property type="entry name" value="DNA_pol3_finger"/>
</dbReference>
<dbReference type="Pfam" id="PF07733">
    <property type="entry name" value="DNA_pol3_alpha"/>
    <property type="match status" value="1"/>
</dbReference>
<dbReference type="AlphaFoldDB" id="A0A3E4YLG0"/>
<organism evidence="8 9">
    <name type="scientific">Agathobacter rectalis</name>
    <dbReference type="NCBI Taxonomy" id="39491"/>
    <lineage>
        <taxon>Bacteria</taxon>
        <taxon>Bacillati</taxon>
        <taxon>Bacillota</taxon>
        <taxon>Clostridia</taxon>
        <taxon>Lachnospirales</taxon>
        <taxon>Lachnospiraceae</taxon>
        <taxon>Agathobacter</taxon>
    </lineage>
</organism>
<dbReference type="PANTHER" id="PTHR32294">
    <property type="entry name" value="DNA POLYMERASE III SUBUNIT ALPHA"/>
    <property type="match status" value="1"/>
</dbReference>
<evidence type="ECO:0000259" key="7">
    <source>
        <dbReference type="Pfam" id="PF17657"/>
    </source>
</evidence>
<dbReference type="GO" id="GO:0008408">
    <property type="term" value="F:3'-5' exonuclease activity"/>
    <property type="evidence" value="ECO:0007669"/>
    <property type="project" value="InterPro"/>
</dbReference>
<keyword evidence="1" id="KW-0808">Transferase</keyword>
<dbReference type="Pfam" id="PF17657">
    <property type="entry name" value="DNA_pol3_finger"/>
    <property type="match status" value="1"/>
</dbReference>
<dbReference type="GO" id="GO:0006260">
    <property type="term" value="P:DNA replication"/>
    <property type="evidence" value="ECO:0007669"/>
    <property type="project" value="UniProtKB-KW"/>
</dbReference>
<keyword evidence="5" id="KW-0175">Coiled coil</keyword>
<keyword evidence="4" id="KW-0239">DNA-directed DNA polymerase</keyword>
<proteinExistence type="predicted"/>
<dbReference type="RefSeq" id="WP_117718140.1">
    <property type="nucleotide sequence ID" value="NZ_QSTP01000001.1"/>
</dbReference>
<dbReference type="PANTHER" id="PTHR32294:SF0">
    <property type="entry name" value="DNA POLYMERASE III SUBUNIT ALPHA"/>
    <property type="match status" value="1"/>
</dbReference>
<evidence type="ECO:0000256" key="5">
    <source>
        <dbReference type="SAM" id="Coils"/>
    </source>
</evidence>
<name>A0A3E4YLG0_9FIRM</name>
<comment type="caution">
    <text evidence="8">The sequence shown here is derived from an EMBL/GenBank/DDBJ whole genome shotgun (WGS) entry which is preliminary data.</text>
</comment>
<evidence type="ECO:0000313" key="8">
    <source>
        <dbReference type="EMBL" id="RGM75382.1"/>
    </source>
</evidence>
<accession>A0A3E4YLG0</accession>
<evidence type="ECO:0000256" key="4">
    <source>
        <dbReference type="ARBA" id="ARBA00022932"/>
    </source>
</evidence>
<protein>
    <submittedName>
        <fullName evidence="8">Uncharacterized protein</fullName>
    </submittedName>
</protein>
<dbReference type="Proteomes" id="UP000260758">
    <property type="component" value="Unassembled WGS sequence"/>
</dbReference>
<sequence length="846" mass="97504">MDSDFIYAVREHTIKYVKAKYGENCVCSIMTKIYASIKGGVKLAARYLADKEIYEKNLYKEIKRYDNSIISNLQKQREHFKKVKIEIDAITKRWNILGDKLSKLYDSDNASFHDKVEGKDVTNDEAITLSLAKILADDDGVFLSYGQHAAGVIISQAPIENAIPEMWNNKNKKMETQCQMAQAEGRGFLKMDFLVLENLAIITDVIRKIHNDPNYIDLQDPNMDEKLFSLDGVYREIFCKGLTKGVFQFESDGIIKYIVGLQPNCFEDLVLLNAGYRPGPMQFLDEIVERKKYERGEIATPPKRSININNAILNEILEPTYGCIIYQEQVMQIFQRLAGYSLGGADLVRRAMSKKHKDEIEAERNPFIYGDASRNIVGCLANGISEEDGNALYDCMIAFAEYAFNKSHAVAYTKVAFMTAYLKWAYPLEFFTASLNHIAKIDEVKKFIAELPFFNIKILPPTLLYSANEFTNNNTDTIYFGTRYVKSLSEMDFVKENDIVSFIKNNNISLKVMELLVKIGFLDCISSVKNREMLFEKVKQVYESFDTIQKDEDNLATLEETLDVLTMYRDKSKFSIEEKIDLLKYVGGKKAELITPKKVTTAYDKANAKIIGLQEEIDDLKEQLRMLFISCEDDKPNVLQNRQWELEYLGYPFSIEDSLSKIYYTKSFDDFSDDINKLNTNEIGIIILDVNSLGKTKKGLYRIIVCDKNRKQKTLYFTEKPNVSEGIITLNKTFTYGDKEGLYNPYAGYKLEEIVPVKKAYFYFKEYECLKYALNNIDKQLIPDATMSLYRYYDLKIPCNYDNLLSVLKNSPYKNDKDYYTDREKMTIKRSELGEKEDISIDGNIS</sequence>
<feature type="coiled-coil region" evidence="5">
    <location>
        <begin position="603"/>
        <end position="630"/>
    </location>
</feature>
<keyword evidence="2" id="KW-0548">Nucleotidyltransferase</keyword>